<accession>A0AAD9NNL2</accession>
<gene>
    <name evidence="2" type="ORF">NP493_764g00020</name>
</gene>
<proteinExistence type="predicted"/>
<keyword evidence="3" id="KW-1185">Reference proteome</keyword>
<dbReference type="Proteomes" id="UP001209878">
    <property type="component" value="Unassembled WGS sequence"/>
</dbReference>
<sequence>MSGGFWGGCRFSSSSKCSIHLFNWSLSPYIAIRIIHGPVCMCACNFLLVFLLYHTVVSCVLGLMHPLLLWLIFNEVFLVCLYAVHDCSVCLCILFLRCCFWCSRSAVVNCTFCFLPQCHFVVVYRKPVLLLVFLLSQNFAACADPHLLDLLPLCVYAHISFFKKIL</sequence>
<dbReference type="EMBL" id="JAODUO010000762">
    <property type="protein sequence ID" value="KAK2174956.1"/>
    <property type="molecule type" value="Genomic_DNA"/>
</dbReference>
<feature type="transmembrane region" description="Helical" evidence="1">
    <location>
        <begin position="30"/>
        <end position="53"/>
    </location>
</feature>
<name>A0AAD9NNL2_RIDPI</name>
<evidence type="ECO:0000313" key="2">
    <source>
        <dbReference type="EMBL" id="KAK2174956.1"/>
    </source>
</evidence>
<keyword evidence="1" id="KW-0812">Transmembrane</keyword>
<protein>
    <submittedName>
        <fullName evidence="2">Uncharacterized protein</fullName>
    </submittedName>
</protein>
<keyword evidence="1" id="KW-0472">Membrane</keyword>
<comment type="caution">
    <text evidence="2">The sequence shown here is derived from an EMBL/GenBank/DDBJ whole genome shotgun (WGS) entry which is preliminary data.</text>
</comment>
<reference evidence="2" key="1">
    <citation type="journal article" date="2023" name="Mol. Biol. Evol.">
        <title>Third-Generation Sequencing Reveals the Adaptive Role of the Epigenome in Three Deep-Sea Polychaetes.</title>
        <authorList>
            <person name="Perez M."/>
            <person name="Aroh O."/>
            <person name="Sun Y."/>
            <person name="Lan Y."/>
            <person name="Juniper S.K."/>
            <person name="Young C.R."/>
            <person name="Angers B."/>
            <person name="Qian P.Y."/>
        </authorList>
    </citation>
    <scope>NUCLEOTIDE SEQUENCE</scope>
    <source>
        <strain evidence="2">R07B-5</strain>
    </source>
</reference>
<evidence type="ECO:0000256" key="1">
    <source>
        <dbReference type="SAM" id="Phobius"/>
    </source>
</evidence>
<keyword evidence="1" id="KW-1133">Transmembrane helix</keyword>
<dbReference type="AlphaFoldDB" id="A0AAD9NNL2"/>
<evidence type="ECO:0000313" key="3">
    <source>
        <dbReference type="Proteomes" id="UP001209878"/>
    </source>
</evidence>
<organism evidence="2 3">
    <name type="scientific">Ridgeia piscesae</name>
    <name type="common">Tubeworm</name>
    <dbReference type="NCBI Taxonomy" id="27915"/>
    <lineage>
        <taxon>Eukaryota</taxon>
        <taxon>Metazoa</taxon>
        <taxon>Spiralia</taxon>
        <taxon>Lophotrochozoa</taxon>
        <taxon>Annelida</taxon>
        <taxon>Polychaeta</taxon>
        <taxon>Sedentaria</taxon>
        <taxon>Canalipalpata</taxon>
        <taxon>Sabellida</taxon>
        <taxon>Siboglinidae</taxon>
        <taxon>Ridgeia</taxon>
    </lineage>
</organism>